<dbReference type="SMART" id="SM00530">
    <property type="entry name" value="HTH_XRE"/>
    <property type="match status" value="1"/>
</dbReference>
<keyword evidence="3" id="KW-1185">Reference proteome</keyword>
<dbReference type="PROSITE" id="PS50943">
    <property type="entry name" value="HTH_CROC1"/>
    <property type="match status" value="1"/>
</dbReference>
<feature type="domain" description="HTH cro/C1-type" evidence="1">
    <location>
        <begin position="28"/>
        <end position="82"/>
    </location>
</feature>
<gene>
    <name evidence="2" type="ORF">JOF59_000966</name>
</gene>
<dbReference type="InterPro" id="IPR043917">
    <property type="entry name" value="DUF5753"/>
</dbReference>
<dbReference type="Pfam" id="PF19054">
    <property type="entry name" value="DUF5753"/>
    <property type="match status" value="1"/>
</dbReference>
<dbReference type="Pfam" id="PF13560">
    <property type="entry name" value="HTH_31"/>
    <property type="match status" value="1"/>
</dbReference>
<dbReference type="RefSeq" id="WP_056789789.1">
    <property type="nucleotide sequence ID" value="NZ_BMWJ01000014.1"/>
</dbReference>
<proteinExistence type="predicted"/>
<organism evidence="2 3">
    <name type="scientific">Streptomyces clavifer</name>
    <dbReference type="NCBI Taxonomy" id="68188"/>
    <lineage>
        <taxon>Bacteria</taxon>
        <taxon>Bacillati</taxon>
        <taxon>Actinomycetota</taxon>
        <taxon>Actinomycetes</taxon>
        <taxon>Kitasatosporales</taxon>
        <taxon>Streptomycetaceae</taxon>
        <taxon>Streptomyces</taxon>
    </lineage>
</organism>
<evidence type="ECO:0000313" key="2">
    <source>
        <dbReference type="EMBL" id="MBP2358566.1"/>
    </source>
</evidence>
<accession>A0ABS4V3V7</accession>
<evidence type="ECO:0000313" key="3">
    <source>
        <dbReference type="Proteomes" id="UP001519311"/>
    </source>
</evidence>
<dbReference type="Gene3D" id="1.10.260.40">
    <property type="entry name" value="lambda repressor-like DNA-binding domains"/>
    <property type="match status" value="1"/>
</dbReference>
<dbReference type="SUPFAM" id="SSF47413">
    <property type="entry name" value="lambda repressor-like DNA-binding domains"/>
    <property type="match status" value="1"/>
</dbReference>
<name>A0ABS4V3V7_9ACTN</name>
<dbReference type="InterPro" id="IPR010982">
    <property type="entry name" value="Lambda_DNA-bd_dom_sf"/>
</dbReference>
<protein>
    <submittedName>
        <fullName evidence="2">Transcriptional regulator with XRE-family HTH domain</fullName>
    </submittedName>
</protein>
<dbReference type="InterPro" id="IPR001387">
    <property type="entry name" value="Cro/C1-type_HTH"/>
</dbReference>
<sequence length="283" mass="31813">MRADNGAGGATNNEPELSDSLKTFGAVLKALRDEARLTQEQFAPLVQYSAAYIAKIEQGKRFPPRDLLDRSEDVLGATAARVLTAAARSLTRKVGLASWFRQWAGIEEEAITLYAYECRAIPGLLQPEAYIRAIFERRLPPLSGEQIEHQVTARLERQQLLTDRPNTAFSFVVEQALLERHMGGPEVIRQLLDHLLEQSRRRNVEIQVMPLRQYDHAGIDGLMYLAETQQHEWVGYSEGQQSSILITSPKDVSAMLQRYGKLRSQALGREATVSLLEQMRGAL</sequence>
<evidence type="ECO:0000259" key="1">
    <source>
        <dbReference type="PROSITE" id="PS50943"/>
    </source>
</evidence>
<dbReference type="CDD" id="cd00093">
    <property type="entry name" value="HTH_XRE"/>
    <property type="match status" value="1"/>
</dbReference>
<comment type="caution">
    <text evidence="2">The sequence shown here is derived from an EMBL/GenBank/DDBJ whole genome shotgun (WGS) entry which is preliminary data.</text>
</comment>
<dbReference type="Proteomes" id="UP001519311">
    <property type="component" value="Unassembled WGS sequence"/>
</dbReference>
<reference evidence="2 3" key="1">
    <citation type="submission" date="2021-03" db="EMBL/GenBank/DDBJ databases">
        <title>Sequencing the genomes of 1000 actinobacteria strains.</title>
        <authorList>
            <person name="Klenk H.-P."/>
        </authorList>
    </citation>
    <scope>NUCLEOTIDE SEQUENCE [LARGE SCALE GENOMIC DNA]</scope>
    <source>
        <strain evidence="2 3">DSM 40843</strain>
    </source>
</reference>
<dbReference type="EMBL" id="JAGINS010000001">
    <property type="protein sequence ID" value="MBP2358566.1"/>
    <property type="molecule type" value="Genomic_DNA"/>
</dbReference>